<protein>
    <submittedName>
        <fullName evidence="1">Uncharacterized protein</fullName>
    </submittedName>
</protein>
<reference evidence="1" key="1">
    <citation type="submission" date="2022-08" db="EMBL/GenBank/DDBJ databases">
        <title>Genome Sequence of Pycnoporus sanguineus.</title>
        <authorList>
            <person name="Buettner E."/>
        </authorList>
    </citation>
    <scope>NUCLEOTIDE SEQUENCE</scope>
    <source>
        <strain evidence="1">CG-C14</strain>
    </source>
</reference>
<accession>A0ACC1PWV1</accession>
<organism evidence="1 2">
    <name type="scientific">Trametes sanguinea</name>
    <dbReference type="NCBI Taxonomy" id="158606"/>
    <lineage>
        <taxon>Eukaryota</taxon>
        <taxon>Fungi</taxon>
        <taxon>Dikarya</taxon>
        <taxon>Basidiomycota</taxon>
        <taxon>Agaricomycotina</taxon>
        <taxon>Agaricomycetes</taxon>
        <taxon>Polyporales</taxon>
        <taxon>Polyporaceae</taxon>
        <taxon>Trametes</taxon>
    </lineage>
</organism>
<proteinExistence type="predicted"/>
<keyword evidence="2" id="KW-1185">Reference proteome</keyword>
<sequence>MGLSTCDHQLAMTGAGGLYALSRTSLGGRCMLCPLVASAPYGKSLSTDVELSTPRSHPWGWLAKPKVLGPNHVIRRFPIPFPGRSREDFVHAFLWVSTVRPSIFGFRQLLASKRLQATHCSWPVIYSAY</sequence>
<comment type="caution">
    <text evidence="1">The sequence shown here is derived from an EMBL/GenBank/DDBJ whole genome shotgun (WGS) entry which is preliminary data.</text>
</comment>
<dbReference type="Proteomes" id="UP001144978">
    <property type="component" value="Unassembled WGS sequence"/>
</dbReference>
<dbReference type="EMBL" id="JANSHE010001133">
    <property type="protein sequence ID" value="KAJ3004411.1"/>
    <property type="molecule type" value="Genomic_DNA"/>
</dbReference>
<gene>
    <name evidence="1" type="ORF">NUW54_g4830</name>
</gene>
<evidence type="ECO:0000313" key="1">
    <source>
        <dbReference type="EMBL" id="KAJ3004411.1"/>
    </source>
</evidence>
<name>A0ACC1PWV1_9APHY</name>
<evidence type="ECO:0000313" key="2">
    <source>
        <dbReference type="Proteomes" id="UP001144978"/>
    </source>
</evidence>